<dbReference type="Pfam" id="PF04107">
    <property type="entry name" value="GCS2"/>
    <property type="match status" value="1"/>
</dbReference>
<gene>
    <name evidence="6" type="ORF">SAMN04487818_10147</name>
</gene>
<dbReference type="Gene3D" id="3.30.590.20">
    <property type="match status" value="1"/>
</dbReference>
<evidence type="ECO:0000256" key="2">
    <source>
        <dbReference type="ARBA" id="ARBA00022741"/>
    </source>
</evidence>
<evidence type="ECO:0000256" key="4">
    <source>
        <dbReference type="ARBA" id="ARBA00048819"/>
    </source>
</evidence>
<dbReference type="PANTHER" id="PTHR36510:SF1">
    <property type="entry name" value="GLUTAMATE--CYSTEINE LIGASE 2-RELATED"/>
    <property type="match status" value="1"/>
</dbReference>
<keyword evidence="1 5" id="KW-0436">Ligase</keyword>
<dbReference type="GO" id="GO:0004357">
    <property type="term" value="F:glutamate-cysteine ligase activity"/>
    <property type="evidence" value="ECO:0007669"/>
    <property type="project" value="UniProtKB-EC"/>
</dbReference>
<dbReference type="SUPFAM" id="SSF55931">
    <property type="entry name" value="Glutamine synthetase/guanido kinase"/>
    <property type="match status" value="1"/>
</dbReference>
<comment type="function">
    <text evidence="5">ATP-dependent carboxylate-amine ligase which exhibits weak glutamate--cysteine ligase activity.</text>
</comment>
<dbReference type="EMBL" id="FOGI01000001">
    <property type="protein sequence ID" value="SEQ94808.1"/>
    <property type="molecule type" value="Genomic_DNA"/>
</dbReference>
<dbReference type="EC" id="6.3.2.2" evidence="5"/>
<keyword evidence="2 5" id="KW-0547">Nucleotide-binding</keyword>
<keyword evidence="3 5" id="KW-0067">ATP-binding</keyword>
<evidence type="ECO:0000313" key="7">
    <source>
        <dbReference type="Proteomes" id="UP000199051"/>
    </source>
</evidence>
<evidence type="ECO:0000313" key="6">
    <source>
        <dbReference type="EMBL" id="SEQ94808.1"/>
    </source>
</evidence>
<sequence length="365" mass="39079">MTGQELTVGVEEEFFLVGPDGRLVNQGPEAVAGITDVDLKPELLRCQVESATGVLKTAGEIRDELTELRERLAAGAAEQDALLIAAGTAPHAQPDISEIGPGTRYHRIARHVGPFIFSGMTCGCHVHVGVEDTATALRVANHLRPWLPALLAMSGNSAFYDGADTGYASARHLLWNRWPTAGPPPYMDSTDEYESIVNGLLDTGVAMDRKMVYWDVRPSEAQPTVEVRVSDVLGTVEEAAFMAVLIRLLVSDALRATDTAPRVPTEVIRAAQWRAAKGGRSAAVPDPVTGSLREATAVIGDLVRAHTDELRASGELDFVRATMTWLDHHGDGAHRQLEAAENSAGVDGVLRLLARQTSLSQSVAG</sequence>
<name>A0A1H9K6Y8_9PSEU</name>
<dbReference type="GO" id="GO:0005524">
    <property type="term" value="F:ATP binding"/>
    <property type="evidence" value="ECO:0007669"/>
    <property type="project" value="UniProtKB-KW"/>
</dbReference>
<dbReference type="NCBIfam" id="TIGR02050">
    <property type="entry name" value="gshA_cyan_rel"/>
    <property type="match status" value="1"/>
</dbReference>
<dbReference type="STRING" id="155974.SAMN04487818_10147"/>
<dbReference type="HAMAP" id="MF_01609">
    <property type="entry name" value="Glu_cys_ligase_2"/>
    <property type="match status" value="1"/>
</dbReference>
<organism evidence="6 7">
    <name type="scientific">Actinokineospora terrae</name>
    <dbReference type="NCBI Taxonomy" id="155974"/>
    <lineage>
        <taxon>Bacteria</taxon>
        <taxon>Bacillati</taxon>
        <taxon>Actinomycetota</taxon>
        <taxon>Actinomycetes</taxon>
        <taxon>Pseudonocardiales</taxon>
        <taxon>Pseudonocardiaceae</taxon>
        <taxon>Actinokineospora</taxon>
    </lineage>
</organism>
<dbReference type="Proteomes" id="UP000199051">
    <property type="component" value="Unassembled WGS sequence"/>
</dbReference>
<dbReference type="InterPro" id="IPR011793">
    <property type="entry name" value="YbdK"/>
</dbReference>
<accession>A0A1H9K6Y8</accession>
<reference evidence="7" key="1">
    <citation type="submission" date="2016-10" db="EMBL/GenBank/DDBJ databases">
        <authorList>
            <person name="Varghese N."/>
            <person name="Submissions S."/>
        </authorList>
    </citation>
    <scope>NUCLEOTIDE SEQUENCE [LARGE SCALE GENOMIC DNA]</scope>
    <source>
        <strain evidence="7">DSM 44260</strain>
    </source>
</reference>
<dbReference type="PANTHER" id="PTHR36510">
    <property type="entry name" value="GLUTAMATE--CYSTEINE LIGASE 2-RELATED"/>
    <property type="match status" value="1"/>
</dbReference>
<evidence type="ECO:0000256" key="1">
    <source>
        <dbReference type="ARBA" id="ARBA00022598"/>
    </source>
</evidence>
<dbReference type="AlphaFoldDB" id="A0A1H9K6Y8"/>
<evidence type="ECO:0000256" key="3">
    <source>
        <dbReference type="ARBA" id="ARBA00022840"/>
    </source>
</evidence>
<dbReference type="InterPro" id="IPR050141">
    <property type="entry name" value="GCL_type2/YbdK_subfam"/>
</dbReference>
<evidence type="ECO:0000256" key="5">
    <source>
        <dbReference type="HAMAP-Rule" id="MF_01609"/>
    </source>
</evidence>
<dbReference type="RefSeq" id="WP_092774348.1">
    <property type="nucleotide sequence ID" value="NZ_FOGI01000001.1"/>
</dbReference>
<dbReference type="GO" id="GO:0042398">
    <property type="term" value="P:modified amino acid biosynthetic process"/>
    <property type="evidence" value="ECO:0007669"/>
    <property type="project" value="InterPro"/>
</dbReference>
<comment type="catalytic activity">
    <reaction evidence="4 5">
        <text>L-cysteine + L-glutamate + ATP = gamma-L-glutamyl-L-cysteine + ADP + phosphate + H(+)</text>
        <dbReference type="Rhea" id="RHEA:13285"/>
        <dbReference type="ChEBI" id="CHEBI:15378"/>
        <dbReference type="ChEBI" id="CHEBI:29985"/>
        <dbReference type="ChEBI" id="CHEBI:30616"/>
        <dbReference type="ChEBI" id="CHEBI:35235"/>
        <dbReference type="ChEBI" id="CHEBI:43474"/>
        <dbReference type="ChEBI" id="CHEBI:58173"/>
        <dbReference type="ChEBI" id="CHEBI:456216"/>
        <dbReference type="EC" id="6.3.2.2"/>
    </reaction>
</comment>
<proteinExistence type="inferred from homology"/>
<dbReference type="InterPro" id="IPR006336">
    <property type="entry name" value="GCS2"/>
</dbReference>
<comment type="similarity">
    <text evidence="5">Belongs to the glutamate--cysteine ligase type 2 family. YbdK subfamily.</text>
</comment>
<dbReference type="NCBIfam" id="NF010041">
    <property type="entry name" value="PRK13517.1-1"/>
    <property type="match status" value="1"/>
</dbReference>
<keyword evidence="7" id="KW-1185">Reference proteome</keyword>
<protein>
    <recommendedName>
        <fullName evidence="5">Putative glutamate--cysteine ligase 2</fullName>
        <ecNumber evidence="5">6.3.2.2</ecNumber>
    </recommendedName>
    <alternativeName>
        <fullName evidence="5">Gamma-glutamylcysteine synthetase 2</fullName>
        <shortName evidence="5">GCS 2</shortName>
        <shortName evidence="5">Gamma-GCS 2</shortName>
    </alternativeName>
</protein>
<dbReference type="InterPro" id="IPR014746">
    <property type="entry name" value="Gln_synth/guanido_kin_cat_dom"/>
</dbReference>